<dbReference type="AlphaFoldDB" id="A0A4Y7TCS0"/>
<evidence type="ECO:0000256" key="1">
    <source>
        <dbReference type="SAM" id="MobiDB-lite"/>
    </source>
</evidence>
<evidence type="ECO:0000313" key="3">
    <source>
        <dbReference type="Proteomes" id="UP000298030"/>
    </source>
</evidence>
<organism evidence="2 3">
    <name type="scientific">Coprinellus micaceus</name>
    <name type="common">Glistening ink-cap mushroom</name>
    <name type="synonym">Coprinus micaceus</name>
    <dbReference type="NCBI Taxonomy" id="71717"/>
    <lineage>
        <taxon>Eukaryota</taxon>
        <taxon>Fungi</taxon>
        <taxon>Dikarya</taxon>
        <taxon>Basidiomycota</taxon>
        <taxon>Agaricomycotina</taxon>
        <taxon>Agaricomycetes</taxon>
        <taxon>Agaricomycetidae</taxon>
        <taxon>Agaricales</taxon>
        <taxon>Agaricineae</taxon>
        <taxon>Psathyrellaceae</taxon>
        <taxon>Coprinellus</taxon>
    </lineage>
</organism>
<accession>A0A4Y7TCS0</accession>
<dbReference type="Proteomes" id="UP000298030">
    <property type="component" value="Unassembled WGS sequence"/>
</dbReference>
<dbReference type="EMBL" id="QPFP01000017">
    <property type="protein sequence ID" value="TEB31930.1"/>
    <property type="molecule type" value="Genomic_DNA"/>
</dbReference>
<comment type="caution">
    <text evidence="2">The sequence shown here is derived from an EMBL/GenBank/DDBJ whole genome shotgun (WGS) entry which is preliminary data.</text>
</comment>
<name>A0A4Y7TCS0_COPMI</name>
<reference evidence="2 3" key="1">
    <citation type="journal article" date="2019" name="Nat. Ecol. Evol.">
        <title>Megaphylogeny resolves global patterns of mushroom evolution.</title>
        <authorList>
            <person name="Varga T."/>
            <person name="Krizsan K."/>
            <person name="Foldi C."/>
            <person name="Dima B."/>
            <person name="Sanchez-Garcia M."/>
            <person name="Sanchez-Ramirez S."/>
            <person name="Szollosi G.J."/>
            <person name="Szarkandi J.G."/>
            <person name="Papp V."/>
            <person name="Albert L."/>
            <person name="Andreopoulos W."/>
            <person name="Angelini C."/>
            <person name="Antonin V."/>
            <person name="Barry K.W."/>
            <person name="Bougher N.L."/>
            <person name="Buchanan P."/>
            <person name="Buyck B."/>
            <person name="Bense V."/>
            <person name="Catcheside P."/>
            <person name="Chovatia M."/>
            <person name="Cooper J."/>
            <person name="Damon W."/>
            <person name="Desjardin D."/>
            <person name="Finy P."/>
            <person name="Geml J."/>
            <person name="Haridas S."/>
            <person name="Hughes K."/>
            <person name="Justo A."/>
            <person name="Karasinski D."/>
            <person name="Kautmanova I."/>
            <person name="Kiss B."/>
            <person name="Kocsube S."/>
            <person name="Kotiranta H."/>
            <person name="LaButti K.M."/>
            <person name="Lechner B.E."/>
            <person name="Liimatainen K."/>
            <person name="Lipzen A."/>
            <person name="Lukacs Z."/>
            <person name="Mihaltcheva S."/>
            <person name="Morgado L.N."/>
            <person name="Niskanen T."/>
            <person name="Noordeloos M.E."/>
            <person name="Ohm R.A."/>
            <person name="Ortiz-Santana B."/>
            <person name="Ovrebo C."/>
            <person name="Racz N."/>
            <person name="Riley R."/>
            <person name="Savchenko A."/>
            <person name="Shiryaev A."/>
            <person name="Soop K."/>
            <person name="Spirin V."/>
            <person name="Szebenyi C."/>
            <person name="Tomsovsky M."/>
            <person name="Tulloss R.E."/>
            <person name="Uehling J."/>
            <person name="Grigoriev I.V."/>
            <person name="Vagvolgyi C."/>
            <person name="Papp T."/>
            <person name="Martin F.M."/>
            <person name="Miettinen O."/>
            <person name="Hibbett D.S."/>
            <person name="Nagy L.G."/>
        </authorList>
    </citation>
    <scope>NUCLEOTIDE SEQUENCE [LARGE SCALE GENOMIC DNA]</scope>
    <source>
        <strain evidence="2 3">FP101781</strain>
    </source>
</reference>
<dbReference type="OrthoDB" id="3266192at2759"/>
<evidence type="ECO:0000313" key="2">
    <source>
        <dbReference type="EMBL" id="TEB31930.1"/>
    </source>
</evidence>
<gene>
    <name evidence="2" type="ORF">FA13DRAFT_1709393</name>
</gene>
<protein>
    <submittedName>
        <fullName evidence="2">Uncharacterized protein</fullName>
    </submittedName>
</protein>
<feature type="region of interest" description="Disordered" evidence="1">
    <location>
        <begin position="324"/>
        <end position="378"/>
    </location>
</feature>
<proteinExistence type="predicted"/>
<keyword evidence="3" id="KW-1185">Reference proteome</keyword>
<feature type="compositionally biased region" description="Low complexity" evidence="1">
    <location>
        <begin position="338"/>
        <end position="353"/>
    </location>
</feature>
<sequence>MSCWEGVTMGSVSNIHHLVQYCFDINQPDLCSIFLDTIVKATERYIPHEPFVKLANTIVFQLSRLNAAEHPKVDQLLKLTKCTTEHTVQHWSHFSRPCNSNICELVDLCINVDHWSPCITIFNALLQVHGGIHHFRKVFHLYLPLVAPLKGTLAKYSISMACERFGSFFRRIISIYLVFHLTPKTPPTIWPTIPTGSAGCGVCTHCKDLDTFIKGELSEKRFQAVKKIRTHLEQEIYRARIDHIVSGKTLTDSSPHVLILKRKPQIMAQIAWRELRSEARAVVARVAEGDMLKAVMLERYDDVLQALEGTKPFTFKGNLTIPSSVLPGPGQAPPSSHPAPSGAAKTTAASPAGGSPGGVKRKRNDTLVSEPRPVKRMV</sequence>